<feature type="signal peptide" evidence="1">
    <location>
        <begin position="1"/>
        <end position="27"/>
    </location>
</feature>
<name>A0ABV8HPE2_9ACTN</name>
<feature type="chain" id="PRO_5047420897" description="Secreted protein" evidence="1">
    <location>
        <begin position="28"/>
        <end position="101"/>
    </location>
</feature>
<reference evidence="3" key="1">
    <citation type="journal article" date="2019" name="Int. J. Syst. Evol. Microbiol.">
        <title>The Global Catalogue of Microorganisms (GCM) 10K type strain sequencing project: providing services to taxonomists for standard genome sequencing and annotation.</title>
        <authorList>
            <consortium name="The Broad Institute Genomics Platform"/>
            <consortium name="The Broad Institute Genome Sequencing Center for Infectious Disease"/>
            <person name="Wu L."/>
            <person name="Ma J."/>
        </authorList>
    </citation>
    <scope>NUCLEOTIDE SEQUENCE [LARGE SCALE GENOMIC DNA]</scope>
    <source>
        <strain evidence="3">CGMCC 4.7237</strain>
    </source>
</reference>
<dbReference type="RefSeq" id="WP_386431146.1">
    <property type="nucleotide sequence ID" value="NZ_JBHSBB010000014.1"/>
</dbReference>
<sequence>MKRAMRMLGTLAAAASIAVAVPGLSHAADGWLRINGKVYEQPRGCYDSDLWPLSVDNHTDQPVVVYSGSGCSGDQLTVVFPGQHVVSEFGQSVDVPDPNDG</sequence>
<keyword evidence="1" id="KW-0732">Signal</keyword>
<proteinExistence type="predicted"/>
<keyword evidence="3" id="KW-1185">Reference proteome</keyword>
<gene>
    <name evidence="2" type="ORF">ACFO3J_20755</name>
</gene>
<evidence type="ECO:0008006" key="4">
    <source>
        <dbReference type="Google" id="ProtNLM"/>
    </source>
</evidence>
<dbReference type="EMBL" id="JBHSBB010000014">
    <property type="protein sequence ID" value="MFC4033892.1"/>
    <property type="molecule type" value="Genomic_DNA"/>
</dbReference>
<organism evidence="2 3">
    <name type="scientific">Streptomyces polygonati</name>
    <dbReference type="NCBI Taxonomy" id="1617087"/>
    <lineage>
        <taxon>Bacteria</taxon>
        <taxon>Bacillati</taxon>
        <taxon>Actinomycetota</taxon>
        <taxon>Actinomycetes</taxon>
        <taxon>Kitasatosporales</taxon>
        <taxon>Streptomycetaceae</taxon>
        <taxon>Streptomyces</taxon>
    </lineage>
</organism>
<evidence type="ECO:0000313" key="3">
    <source>
        <dbReference type="Proteomes" id="UP001595765"/>
    </source>
</evidence>
<evidence type="ECO:0000256" key="1">
    <source>
        <dbReference type="SAM" id="SignalP"/>
    </source>
</evidence>
<protein>
    <recommendedName>
        <fullName evidence="4">Secreted protein</fullName>
    </recommendedName>
</protein>
<accession>A0ABV8HPE2</accession>
<dbReference type="Proteomes" id="UP001595765">
    <property type="component" value="Unassembled WGS sequence"/>
</dbReference>
<evidence type="ECO:0000313" key="2">
    <source>
        <dbReference type="EMBL" id="MFC4033892.1"/>
    </source>
</evidence>
<comment type="caution">
    <text evidence="2">The sequence shown here is derived from an EMBL/GenBank/DDBJ whole genome shotgun (WGS) entry which is preliminary data.</text>
</comment>